<evidence type="ECO:0000313" key="1">
    <source>
        <dbReference type="EMBL" id="GME73226.1"/>
    </source>
</evidence>
<accession>A0ACB5SUG0</accession>
<comment type="caution">
    <text evidence="1">The sequence shown here is derived from an EMBL/GenBank/DDBJ whole genome shotgun (WGS) entry which is preliminary data.</text>
</comment>
<keyword evidence="2" id="KW-1185">Reference proteome</keyword>
<sequence length="323" mass="37418">MSSDKDYEWLITCQKSAYELLSLPTPSSQSSQSSFSQSQLRKQYRAKALELHPDKNKSPNADEEFREISVSLKILSDPSLKQKYDEFLQRKLNAELHKKARGARQQQIRDDLLAAEESHLVQQQQKLSRDQKIAFLRKKYSKLKKEKTQEILFSRRTVITILDDDDNIDHDQDIQETCSFPFEPKVKVKWKNKQSVGASISEDVIARLMEVFGKVERVDMSRSNSETENYYYATVTFQKHISCIMAQLHDYDYSSSLWDEVGLSKISKLLRSAKIVGYDSSIKLSGCKGMPFEEYMGISLLTLDRTINGRGRKIHEKHRKHHG</sequence>
<dbReference type="Proteomes" id="UP001165064">
    <property type="component" value="Unassembled WGS sequence"/>
</dbReference>
<gene>
    <name evidence="1" type="ORF">Amon02_000130800</name>
</gene>
<dbReference type="EMBL" id="BSXS01000626">
    <property type="protein sequence ID" value="GME73226.1"/>
    <property type="molecule type" value="Genomic_DNA"/>
</dbReference>
<name>A0ACB5SUG0_AMBMO</name>
<evidence type="ECO:0000313" key="2">
    <source>
        <dbReference type="Proteomes" id="UP001165064"/>
    </source>
</evidence>
<proteinExistence type="predicted"/>
<protein>
    <submittedName>
        <fullName evidence="1">Unnamed protein product</fullName>
    </submittedName>
</protein>
<organism evidence="1 2">
    <name type="scientific">Ambrosiozyma monospora</name>
    <name type="common">Yeast</name>
    <name type="synonym">Endomycopsis monosporus</name>
    <dbReference type="NCBI Taxonomy" id="43982"/>
    <lineage>
        <taxon>Eukaryota</taxon>
        <taxon>Fungi</taxon>
        <taxon>Dikarya</taxon>
        <taxon>Ascomycota</taxon>
        <taxon>Saccharomycotina</taxon>
        <taxon>Pichiomycetes</taxon>
        <taxon>Pichiales</taxon>
        <taxon>Pichiaceae</taxon>
        <taxon>Ambrosiozyma</taxon>
    </lineage>
</organism>
<reference evidence="1" key="1">
    <citation type="submission" date="2023-04" db="EMBL/GenBank/DDBJ databases">
        <title>Ambrosiozyma monospora NBRC 10751.</title>
        <authorList>
            <person name="Ichikawa N."/>
            <person name="Sato H."/>
            <person name="Tonouchi N."/>
        </authorList>
    </citation>
    <scope>NUCLEOTIDE SEQUENCE</scope>
    <source>
        <strain evidence="1">NBRC 10751</strain>
    </source>
</reference>